<dbReference type="Proteomes" id="UP001152561">
    <property type="component" value="Unassembled WGS sequence"/>
</dbReference>
<evidence type="ECO:0000313" key="2">
    <source>
        <dbReference type="EMBL" id="KAJ8558117.1"/>
    </source>
</evidence>
<protein>
    <submittedName>
        <fullName evidence="2">Uncharacterized protein</fullName>
    </submittedName>
</protein>
<dbReference type="OrthoDB" id="1318088at2759"/>
<proteinExistence type="predicted"/>
<feature type="compositionally biased region" description="Basic and acidic residues" evidence="1">
    <location>
        <begin position="160"/>
        <end position="173"/>
    </location>
</feature>
<feature type="region of interest" description="Disordered" evidence="1">
    <location>
        <begin position="134"/>
        <end position="186"/>
    </location>
</feature>
<name>A0A9Q1RI91_9SOLA</name>
<accession>A0A9Q1RI91</accession>
<feature type="region of interest" description="Disordered" evidence="1">
    <location>
        <begin position="1"/>
        <end position="23"/>
    </location>
</feature>
<evidence type="ECO:0000313" key="3">
    <source>
        <dbReference type="Proteomes" id="UP001152561"/>
    </source>
</evidence>
<dbReference type="EMBL" id="JAJAGQ010000007">
    <property type="protein sequence ID" value="KAJ8558117.1"/>
    <property type="molecule type" value="Genomic_DNA"/>
</dbReference>
<sequence>MSEASGEAKDKQDEKVGLEGSISDEKTEGMCFGSFETAKQFIEEMKMEYSGGSYSSAEAPQKIDGQIVTDSDNKQEDSEDVHASDVVAVIDKIKEAEPEIGNKSLDVKDVEVEYEQVGSENLYVNGDHFGESIEGDAVEAEVTSQSSVRTGSITSSDQMSEARGEAKDKKDEEAGLEGLSDGNIDGMCFGSFETAK</sequence>
<reference evidence="3" key="1">
    <citation type="journal article" date="2023" name="Proc. Natl. Acad. Sci. U.S.A.">
        <title>Genomic and structural basis for evolution of tropane alkaloid biosynthesis.</title>
        <authorList>
            <person name="Wanga Y.-J."/>
            <person name="Taina T."/>
            <person name="Yua J.-Y."/>
            <person name="Lia J."/>
            <person name="Xua B."/>
            <person name="Chenc J."/>
            <person name="D'Auriad J.C."/>
            <person name="Huanga J.-P."/>
            <person name="Huanga S.-X."/>
        </authorList>
    </citation>
    <scope>NUCLEOTIDE SEQUENCE [LARGE SCALE GENOMIC DNA]</scope>
    <source>
        <strain evidence="3">cv. KIB-2019</strain>
    </source>
</reference>
<comment type="caution">
    <text evidence="2">The sequence shown here is derived from an EMBL/GenBank/DDBJ whole genome shotgun (WGS) entry which is preliminary data.</text>
</comment>
<gene>
    <name evidence="2" type="ORF">K7X08_004883</name>
</gene>
<organism evidence="2 3">
    <name type="scientific">Anisodus acutangulus</name>
    <dbReference type="NCBI Taxonomy" id="402998"/>
    <lineage>
        <taxon>Eukaryota</taxon>
        <taxon>Viridiplantae</taxon>
        <taxon>Streptophyta</taxon>
        <taxon>Embryophyta</taxon>
        <taxon>Tracheophyta</taxon>
        <taxon>Spermatophyta</taxon>
        <taxon>Magnoliopsida</taxon>
        <taxon>eudicotyledons</taxon>
        <taxon>Gunneridae</taxon>
        <taxon>Pentapetalae</taxon>
        <taxon>asterids</taxon>
        <taxon>lamiids</taxon>
        <taxon>Solanales</taxon>
        <taxon>Solanaceae</taxon>
        <taxon>Solanoideae</taxon>
        <taxon>Hyoscyameae</taxon>
        <taxon>Anisodus</taxon>
    </lineage>
</organism>
<keyword evidence="3" id="KW-1185">Reference proteome</keyword>
<feature type="compositionally biased region" description="Polar residues" evidence="1">
    <location>
        <begin position="142"/>
        <end position="159"/>
    </location>
</feature>
<evidence type="ECO:0000256" key="1">
    <source>
        <dbReference type="SAM" id="MobiDB-lite"/>
    </source>
</evidence>
<dbReference type="AlphaFoldDB" id="A0A9Q1RI91"/>